<dbReference type="GO" id="GO:0008237">
    <property type="term" value="F:metallopeptidase activity"/>
    <property type="evidence" value="ECO:0007669"/>
    <property type="project" value="InterPro"/>
</dbReference>
<feature type="domain" description="Peptidase metallopeptidase" evidence="7">
    <location>
        <begin position="165"/>
        <end position="306"/>
    </location>
</feature>
<dbReference type="PANTHER" id="PTHR38340">
    <property type="entry name" value="S-LAYER PROTEIN"/>
    <property type="match status" value="1"/>
</dbReference>
<dbReference type="GO" id="GO:0005509">
    <property type="term" value="F:calcium ion binding"/>
    <property type="evidence" value="ECO:0007669"/>
    <property type="project" value="InterPro"/>
</dbReference>
<dbReference type="AlphaFoldDB" id="A0A0N7LRR2"/>
<dbReference type="GO" id="GO:0008270">
    <property type="term" value="F:zinc ion binding"/>
    <property type="evidence" value="ECO:0007669"/>
    <property type="project" value="InterPro"/>
</dbReference>
<evidence type="ECO:0000259" key="7">
    <source>
        <dbReference type="SMART" id="SM00235"/>
    </source>
</evidence>
<dbReference type="Gene3D" id="2.150.10.10">
    <property type="entry name" value="Serralysin-like metalloprotease, C-terminal"/>
    <property type="match status" value="4"/>
</dbReference>
<dbReference type="EMBL" id="CYPW01000006">
    <property type="protein sequence ID" value="CUH51532.1"/>
    <property type="molecule type" value="Genomic_DNA"/>
</dbReference>
<dbReference type="Proteomes" id="UP000054823">
    <property type="component" value="Unassembled WGS sequence"/>
</dbReference>
<comment type="subcellular location">
    <subcellularLocation>
        <location evidence="2">Secreted</location>
    </subcellularLocation>
</comment>
<dbReference type="InterPro" id="IPR006026">
    <property type="entry name" value="Peptidase_Metallo"/>
</dbReference>
<comment type="similarity">
    <text evidence="3">Belongs to the peptidase M10B family.</text>
</comment>
<dbReference type="Gene3D" id="3.40.390.10">
    <property type="entry name" value="Collagenase (Catalytic Domain)"/>
    <property type="match status" value="1"/>
</dbReference>
<dbReference type="PANTHER" id="PTHR38340:SF1">
    <property type="entry name" value="S-LAYER PROTEIN"/>
    <property type="match status" value="1"/>
</dbReference>
<feature type="region of interest" description="Disordered" evidence="6">
    <location>
        <begin position="513"/>
        <end position="535"/>
    </location>
</feature>
<dbReference type="GO" id="GO:0005615">
    <property type="term" value="C:extracellular space"/>
    <property type="evidence" value="ECO:0007669"/>
    <property type="project" value="InterPro"/>
</dbReference>
<dbReference type="SUPFAM" id="SSF89260">
    <property type="entry name" value="Collagen-binding domain"/>
    <property type="match status" value="1"/>
</dbReference>
<keyword evidence="8" id="KW-0378">Hydrolase</keyword>
<keyword evidence="5" id="KW-0677">Repeat</keyword>
<dbReference type="SUPFAM" id="SSF51120">
    <property type="entry name" value="beta-Roll"/>
    <property type="match status" value="3"/>
</dbReference>
<reference evidence="8 9" key="1">
    <citation type="submission" date="2015-09" db="EMBL/GenBank/DDBJ databases">
        <authorList>
            <consortium name="Swine Surveillance"/>
        </authorList>
    </citation>
    <scope>NUCLEOTIDE SEQUENCE [LARGE SCALE GENOMIC DNA]</scope>
    <source>
        <strain evidence="8 9">CECT 7688</strain>
    </source>
</reference>
<protein>
    <submittedName>
        <fullName evidence="8">Serralysin</fullName>
        <ecNumber evidence="8">3.4.24.40</ecNumber>
    </submittedName>
</protein>
<dbReference type="InterPro" id="IPR001343">
    <property type="entry name" value="Hemolysn_Ca-bd"/>
</dbReference>
<evidence type="ECO:0000313" key="9">
    <source>
        <dbReference type="Proteomes" id="UP000054823"/>
    </source>
</evidence>
<dbReference type="Pfam" id="PF00353">
    <property type="entry name" value="HemolysinCabind"/>
    <property type="match status" value="5"/>
</dbReference>
<organism evidence="8 9">
    <name type="scientific">Shimia marina</name>
    <dbReference type="NCBI Taxonomy" id="321267"/>
    <lineage>
        <taxon>Bacteria</taxon>
        <taxon>Pseudomonadati</taxon>
        <taxon>Pseudomonadota</taxon>
        <taxon>Alphaproteobacteria</taxon>
        <taxon>Rhodobacterales</taxon>
        <taxon>Roseobacteraceae</taxon>
    </lineage>
</organism>
<dbReference type="RefSeq" id="WP_083498921.1">
    <property type="nucleotide sequence ID" value="NZ_CYPW01000006.1"/>
</dbReference>
<dbReference type="InterPro" id="IPR018511">
    <property type="entry name" value="Hemolysin-typ_Ca-bd_CS"/>
</dbReference>
<dbReference type="InterPro" id="IPR011049">
    <property type="entry name" value="Serralysin-like_metalloprot_C"/>
</dbReference>
<dbReference type="SMART" id="SM00235">
    <property type="entry name" value="ZnMc"/>
    <property type="match status" value="1"/>
</dbReference>
<dbReference type="Gene3D" id="2.60.120.380">
    <property type="match status" value="1"/>
</dbReference>
<evidence type="ECO:0000256" key="5">
    <source>
        <dbReference type="ARBA" id="ARBA00022737"/>
    </source>
</evidence>
<evidence type="ECO:0000256" key="4">
    <source>
        <dbReference type="ARBA" id="ARBA00022525"/>
    </source>
</evidence>
<keyword evidence="4" id="KW-0964">Secreted</keyword>
<dbReference type="STRING" id="321267.SHM7688_00969"/>
<dbReference type="OrthoDB" id="733404at2"/>
<dbReference type="PROSITE" id="PS00330">
    <property type="entry name" value="HEMOLYSIN_CALCIUM"/>
    <property type="match status" value="4"/>
</dbReference>
<dbReference type="InterPro" id="IPR034033">
    <property type="entry name" value="Serralysin-like"/>
</dbReference>
<sequence length="754" mass="76829">MCIMCAATATFDPNRHPGEGPVQALITEGNDAAAGVGTNYTISVGDTFNGTLDRAGDRDWVAIELTADTWYEIGLSGAATSSGTLSDPYLRLYDSSGNLIGENDDGGQGYESLLGFSASYTGTYYIAAGSYRDGGQGTYEISVETAVPGTVDELADFLTEGFWGSERHWNTSSDNIISVNITGLTAAGQQLARWAFEAWEMVANLDFQETSGAADITFDDEDSGAYAQSTVGGGFITSSSVNVGTGWLSSYGTTLGSYSFQTYVHEIGHAIGLGHQGGYNGSATYGVDETFSNDSWQMSIMSYFSQSENTTVDASYARLLTAMMADIVAAQNLYGASTSTDGNTVWGSGANLGNYLDDAFAALDGSGDTSIYNGGPVALTIVDSGGNDLLNLRPYNTDSRIDLTPGTFSDINGLTGNLGIARGTVIERLTTGNGNDTITGNWAGNVVNAGGGNDSIDGGGGWDKVWAGDGNDTVLGGEGNDTLGGMNGDDRLWGGNGGDRLYGGADNDTLGGGAGEDRLFGGTGHDTLRGNGDSDFLRGGTGNDALFGDDGNDTLLGDDGQDTLIGGNGADSLQAGGWADVLEGGAGADTLLGDAGSDTLRGDAGNDSLSGGSYHDMLNGGADNDVLHGDGGNDTLFGGAGNDTLYGGSGNDRLFFGAGNDVGDGGLGADTFVFGANVGSDNTINNFTVSEGDRLSLDDALWLSGHGTLSAAEVLSTFGSTVGGDLVLTFDGGQSITLSGLGTTAGLESALDLF</sequence>
<dbReference type="GO" id="GO:0006508">
    <property type="term" value="P:proteolysis"/>
    <property type="evidence" value="ECO:0007669"/>
    <property type="project" value="InterPro"/>
</dbReference>
<gene>
    <name evidence="8" type="ORF">SHM7688_00969</name>
</gene>
<dbReference type="Pfam" id="PF08548">
    <property type="entry name" value="Peptidase_M10_C"/>
    <property type="match status" value="1"/>
</dbReference>
<name>A0A0N7LRR2_9RHOB</name>
<evidence type="ECO:0000313" key="8">
    <source>
        <dbReference type="EMBL" id="CUH51532.1"/>
    </source>
</evidence>
<evidence type="ECO:0000256" key="1">
    <source>
        <dbReference type="ARBA" id="ARBA00001913"/>
    </source>
</evidence>
<keyword evidence="9" id="KW-1185">Reference proteome</keyword>
<evidence type="ECO:0000256" key="3">
    <source>
        <dbReference type="ARBA" id="ARBA00009490"/>
    </source>
</evidence>
<dbReference type="InterPro" id="IPR050557">
    <property type="entry name" value="RTX_toxin/Mannuronan_C5-epim"/>
</dbReference>
<evidence type="ECO:0000256" key="2">
    <source>
        <dbReference type="ARBA" id="ARBA00004613"/>
    </source>
</evidence>
<proteinExistence type="inferred from homology"/>
<dbReference type="EC" id="3.4.24.40" evidence="8"/>
<dbReference type="CDD" id="cd04277">
    <property type="entry name" value="ZnMc_serralysin_like"/>
    <property type="match status" value="1"/>
</dbReference>
<dbReference type="InterPro" id="IPR024079">
    <property type="entry name" value="MetalloPept_cat_dom_sf"/>
</dbReference>
<accession>A0A0N7LRR2</accession>
<evidence type="ECO:0000256" key="6">
    <source>
        <dbReference type="SAM" id="MobiDB-lite"/>
    </source>
</evidence>
<comment type="cofactor">
    <cofactor evidence="1">
        <name>Ca(2+)</name>
        <dbReference type="ChEBI" id="CHEBI:29108"/>
    </cofactor>
</comment>
<dbReference type="InterPro" id="IPR013858">
    <property type="entry name" value="Peptidase_M10B_C"/>
</dbReference>
<dbReference type="PRINTS" id="PR00313">
    <property type="entry name" value="CABNDNGRPT"/>
</dbReference>
<dbReference type="SUPFAM" id="SSF55486">
    <property type="entry name" value="Metalloproteases ('zincins'), catalytic domain"/>
    <property type="match status" value="1"/>
</dbReference>